<keyword evidence="13" id="KW-1185">Reference proteome</keyword>
<feature type="disulfide bond" evidence="10">
    <location>
        <begin position="614"/>
        <end position="626"/>
    </location>
</feature>
<feature type="disulfide bond" evidence="10">
    <location>
        <begin position="229"/>
        <end position="244"/>
    </location>
</feature>
<keyword evidence="12" id="KW-0675">Receptor</keyword>
<dbReference type="PROSITE" id="PS50068">
    <property type="entry name" value="LDLRA_2"/>
    <property type="match status" value="10"/>
</dbReference>
<keyword evidence="5" id="KW-0677">Repeat</keyword>
<evidence type="ECO:0000256" key="10">
    <source>
        <dbReference type="PROSITE-ProRule" id="PRU00124"/>
    </source>
</evidence>
<sequence length="652" mass="70752">MGHPLPILLLLASLTEFPVGHCINNYPTTPKGVQLREDEPTTPITLLEYAGAQCLDPLSRGQFGRYCPAKRFCIPSIFLCDGVKNCPDGNDEWECVSSSTLPPTFPPAAVRKPVAVRKDCLTPNGQVGFRCFLGHVCRPIEQFCNANQDCPLGEDEEEDCNHFQLVQPEMPIATSTRNPLSIGPLNSLELGLFLDSDVERPCQYAGSFWCTYQYNEGQTGRCVPKEWRCDGDSRCYGGTDELNCPTRGTLPTLNAGLQRCLRMDQSVGFACSLGGWCNRNSSLCNGLNDCLHGNDELNCPAMVRSPLAVTLAGMVSCVQRNGAPGVKCEAEASGCAPYDYLCDGEQDCSSGKDEFHCPAGTPKKGVTPCVRTDGTAGYQCLNKYAEYCFPARWKCDGDNDCEDGKDEADCPNGVSRTGAAHSGTILNPVTYPLCRRVNGEMGFACSRGGLCHSLSAFCDGQPHCFNGFDERNCPADGGRTQPVTVSPNDPAGLLRCLRPNGRGIGFRCEASLLEPCYDNSNACDGRRNCANGRDELNCRIYVLSDLKPGFQACRRFDGTDGILCAVTGLCMPHAWLCDGDRDCFDGSDEMHCRSSSRSILDADDDEEANDLDSCGEGEFQCSSGRCVPNRYRCDGSADCQDQSDELNCSSRG</sequence>
<evidence type="ECO:0000256" key="7">
    <source>
        <dbReference type="ARBA" id="ARBA00023136"/>
    </source>
</evidence>
<feature type="disulfide bond" evidence="10">
    <location>
        <begin position="523"/>
        <end position="538"/>
    </location>
</feature>
<name>A0A1W0X9P2_HYPEX</name>
<dbReference type="PANTHER" id="PTHR24270">
    <property type="entry name" value="LOW-DENSITY LIPOPROTEIN RECEPTOR-RELATED"/>
    <property type="match status" value="1"/>
</dbReference>
<feature type="disulfide bond" evidence="10">
    <location>
        <begin position="284"/>
        <end position="299"/>
    </location>
</feature>
<dbReference type="Gene3D" id="4.10.400.10">
    <property type="entry name" value="Low-density Lipoprotein Receptor"/>
    <property type="match status" value="9"/>
</dbReference>
<dbReference type="GO" id="GO:0012505">
    <property type="term" value="C:endomembrane system"/>
    <property type="evidence" value="ECO:0007669"/>
    <property type="project" value="UniProtKB-SubCell"/>
</dbReference>
<keyword evidence="8 10" id="KW-1015">Disulfide bond</keyword>
<dbReference type="PRINTS" id="PR00261">
    <property type="entry name" value="LDLRECEPTOR"/>
</dbReference>
<dbReference type="SUPFAM" id="SSF57424">
    <property type="entry name" value="LDL receptor-like module"/>
    <property type="match status" value="9"/>
</dbReference>
<proteinExistence type="predicted"/>
<dbReference type="InterPro" id="IPR002172">
    <property type="entry name" value="LDrepeatLR_classA_rpt"/>
</dbReference>
<dbReference type="Proteomes" id="UP000192578">
    <property type="component" value="Unassembled WGS sequence"/>
</dbReference>
<keyword evidence="4 11" id="KW-0732">Signal</keyword>
<keyword evidence="3" id="KW-0812">Transmembrane</keyword>
<feature type="disulfide bond" evidence="10">
    <location>
        <begin position="621"/>
        <end position="639"/>
    </location>
</feature>
<evidence type="ECO:0000256" key="8">
    <source>
        <dbReference type="ARBA" id="ARBA00023157"/>
    </source>
</evidence>
<comment type="caution">
    <text evidence="12">The sequence shown here is derived from an EMBL/GenBank/DDBJ whole genome shotgun (WGS) entry which is preliminary data.</text>
</comment>
<dbReference type="InterPro" id="IPR023415">
    <property type="entry name" value="LDLR_class-A_CS"/>
</dbReference>
<feature type="disulfide bond" evidence="10">
    <location>
        <begin position="458"/>
        <end position="473"/>
    </location>
</feature>
<dbReference type="EMBL" id="MTYJ01000008">
    <property type="protein sequence ID" value="OQV24120.1"/>
    <property type="molecule type" value="Genomic_DNA"/>
</dbReference>
<dbReference type="Pfam" id="PF00057">
    <property type="entry name" value="Ldl_recept_a"/>
    <property type="match status" value="5"/>
</dbReference>
<dbReference type="PROSITE" id="PS01209">
    <property type="entry name" value="LDLRA_1"/>
    <property type="match status" value="1"/>
</dbReference>
<dbReference type="FunFam" id="4.10.400.10:FF:000034">
    <property type="entry name" value="Low-density lipoprotein receptor-related protein 2"/>
    <property type="match status" value="1"/>
</dbReference>
<accession>A0A1W0X9P2</accession>
<gene>
    <name evidence="12" type="ORF">BV898_02072</name>
</gene>
<reference evidence="13" key="1">
    <citation type="submission" date="2017-01" db="EMBL/GenBank/DDBJ databases">
        <title>Comparative genomics of anhydrobiosis in the tardigrade Hypsibius dujardini.</title>
        <authorList>
            <person name="Yoshida Y."/>
            <person name="Koutsovoulos G."/>
            <person name="Laetsch D."/>
            <person name="Stevens L."/>
            <person name="Kumar S."/>
            <person name="Horikawa D."/>
            <person name="Ishino K."/>
            <person name="Komine S."/>
            <person name="Tomita M."/>
            <person name="Blaxter M."/>
            <person name="Arakawa K."/>
        </authorList>
    </citation>
    <scope>NUCLEOTIDE SEQUENCE [LARGE SCALE GENOMIC DNA]</scope>
    <source>
        <strain evidence="13">Z151</strain>
    </source>
</reference>
<dbReference type="GO" id="GO:0016192">
    <property type="term" value="P:vesicle-mediated transport"/>
    <property type="evidence" value="ECO:0007669"/>
    <property type="project" value="UniProtKB-ARBA"/>
</dbReference>
<protein>
    <submittedName>
        <fullName evidence="12">Sortilin-related receptor</fullName>
    </submittedName>
</protein>
<evidence type="ECO:0000256" key="4">
    <source>
        <dbReference type="ARBA" id="ARBA00022729"/>
    </source>
</evidence>
<dbReference type="InterPro" id="IPR050685">
    <property type="entry name" value="LDLR"/>
</dbReference>
<feature type="chain" id="PRO_5011986307" evidence="11">
    <location>
        <begin position="23"/>
        <end position="652"/>
    </location>
</feature>
<feature type="disulfide bond" evidence="10">
    <location>
        <begin position="342"/>
        <end position="357"/>
    </location>
</feature>
<evidence type="ECO:0000256" key="2">
    <source>
        <dbReference type="ARBA" id="ARBA00004308"/>
    </source>
</evidence>
<dbReference type="InterPro" id="IPR036055">
    <property type="entry name" value="LDL_receptor-like_sf"/>
</dbReference>
<feature type="disulfide bond" evidence="10">
    <location>
        <begin position="395"/>
        <end position="410"/>
    </location>
</feature>
<comment type="caution">
    <text evidence="10">Lacks conserved residue(s) required for the propagation of feature annotation.</text>
</comment>
<feature type="disulfide bond" evidence="10">
    <location>
        <begin position="577"/>
        <end position="592"/>
    </location>
</feature>
<evidence type="ECO:0000256" key="1">
    <source>
        <dbReference type="ARBA" id="ARBA00004167"/>
    </source>
</evidence>
<evidence type="ECO:0000256" key="3">
    <source>
        <dbReference type="ARBA" id="ARBA00022692"/>
    </source>
</evidence>
<feature type="signal peptide" evidence="11">
    <location>
        <begin position="1"/>
        <end position="22"/>
    </location>
</feature>
<dbReference type="AlphaFoldDB" id="A0A1W0X9P2"/>
<comment type="subcellular location">
    <subcellularLocation>
        <location evidence="2">Endomembrane system</location>
    </subcellularLocation>
    <subcellularLocation>
        <location evidence="1">Membrane</location>
        <topology evidence="1">Single-pass membrane protein</topology>
    </subcellularLocation>
</comment>
<feature type="disulfide bond" evidence="10">
    <location>
        <begin position="80"/>
        <end position="95"/>
    </location>
</feature>
<evidence type="ECO:0000256" key="9">
    <source>
        <dbReference type="ARBA" id="ARBA00023180"/>
    </source>
</evidence>
<dbReference type="GO" id="GO:0005886">
    <property type="term" value="C:plasma membrane"/>
    <property type="evidence" value="ECO:0007669"/>
    <property type="project" value="TreeGrafter"/>
</dbReference>
<dbReference type="PANTHER" id="PTHR24270:SF62">
    <property type="entry name" value="LOW-DENSITY LIPOPROTEIN RECEPTOR-RELATED PROTEIN 2"/>
    <property type="match status" value="1"/>
</dbReference>
<keyword evidence="6" id="KW-1133">Transmembrane helix</keyword>
<evidence type="ECO:0000256" key="6">
    <source>
        <dbReference type="ARBA" id="ARBA00022989"/>
    </source>
</evidence>
<keyword evidence="7" id="KW-0472">Membrane</keyword>
<dbReference type="CDD" id="cd00112">
    <property type="entry name" value="LDLa"/>
    <property type="match status" value="5"/>
</dbReference>
<dbReference type="SMART" id="SM00192">
    <property type="entry name" value="LDLa"/>
    <property type="match status" value="10"/>
</dbReference>
<dbReference type="OrthoDB" id="9990982at2759"/>
<evidence type="ECO:0000313" key="12">
    <source>
        <dbReference type="EMBL" id="OQV24120.1"/>
    </source>
</evidence>
<organism evidence="12 13">
    <name type="scientific">Hypsibius exemplaris</name>
    <name type="common">Freshwater tardigrade</name>
    <dbReference type="NCBI Taxonomy" id="2072580"/>
    <lineage>
        <taxon>Eukaryota</taxon>
        <taxon>Metazoa</taxon>
        <taxon>Ecdysozoa</taxon>
        <taxon>Tardigrada</taxon>
        <taxon>Eutardigrada</taxon>
        <taxon>Parachela</taxon>
        <taxon>Hypsibioidea</taxon>
        <taxon>Hypsibiidae</taxon>
        <taxon>Hypsibius</taxon>
    </lineage>
</organism>
<feature type="disulfide bond" evidence="10">
    <location>
        <begin position="633"/>
        <end position="648"/>
    </location>
</feature>
<evidence type="ECO:0000313" key="13">
    <source>
        <dbReference type="Proteomes" id="UP000192578"/>
    </source>
</evidence>
<keyword evidence="9" id="KW-0325">Glycoprotein</keyword>
<evidence type="ECO:0000256" key="5">
    <source>
        <dbReference type="ARBA" id="ARBA00022737"/>
    </source>
</evidence>
<evidence type="ECO:0000256" key="11">
    <source>
        <dbReference type="SAM" id="SignalP"/>
    </source>
</evidence>